<comment type="caution">
    <text evidence="2">The sequence shown here is derived from an EMBL/GenBank/DDBJ whole genome shotgun (WGS) entry which is preliminary data.</text>
</comment>
<dbReference type="SUPFAM" id="SSF53383">
    <property type="entry name" value="PLP-dependent transferases"/>
    <property type="match status" value="1"/>
</dbReference>
<proteinExistence type="predicted"/>
<dbReference type="AlphaFoldDB" id="U1L876"/>
<dbReference type="RefSeq" id="WP_021011606.1">
    <property type="nucleotide sequence ID" value="NZ_ASHR01000037.1"/>
</dbReference>
<dbReference type="Proteomes" id="UP000016462">
    <property type="component" value="Unassembled WGS sequence"/>
</dbReference>
<feature type="domain" description="Aminotransferase class V" evidence="1">
    <location>
        <begin position="28"/>
        <end position="397"/>
    </location>
</feature>
<reference evidence="2 3" key="1">
    <citation type="journal article" date="2013" name="Genome Announc.">
        <title>First draft genome sequence from a member of the genus agrococcus, isolated from modern microbialites.</title>
        <authorList>
            <person name="White R.A.III."/>
            <person name="Grassa C.J."/>
            <person name="Suttle C.A."/>
        </authorList>
    </citation>
    <scope>NUCLEOTIDE SEQUENCE [LARGE SCALE GENOMIC DNA]</scope>
    <source>
        <strain evidence="2 3">RW1</strain>
    </source>
</reference>
<keyword evidence="3" id="KW-1185">Reference proteome</keyword>
<dbReference type="InterPro" id="IPR011340">
    <property type="entry name" value="Cys_dSase-rel"/>
</dbReference>
<dbReference type="OrthoDB" id="7592443at2"/>
<dbReference type="NCBIfam" id="TIGR01976">
    <property type="entry name" value="am_tr_V_VC1184"/>
    <property type="match status" value="1"/>
</dbReference>
<accession>U1L876</accession>
<organism evidence="2 3">
    <name type="scientific">Agrococcus pavilionensis RW1</name>
    <dbReference type="NCBI Taxonomy" id="1330458"/>
    <lineage>
        <taxon>Bacteria</taxon>
        <taxon>Bacillati</taxon>
        <taxon>Actinomycetota</taxon>
        <taxon>Actinomycetes</taxon>
        <taxon>Micrococcales</taxon>
        <taxon>Microbacteriaceae</taxon>
        <taxon>Agrococcus</taxon>
    </lineage>
</organism>
<dbReference type="PANTHER" id="PTHR43586">
    <property type="entry name" value="CYSTEINE DESULFURASE"/>
    <property type="match status" value="1"/>
</dbReference>
<dbReference type="Pfam" id="PF00266">
    <property type="entry name" value="Aminotran_5"/>
    <property type="match status" value="1"/>
</dbReference>
<dbReference type="Gene3D" id="3.40.640.10">
    <property type="entry name" value="Type I PLP-dependent aspartate aminotransferase-like (Major domain)"/>
    <property type="match status" value="1"/>
</dbReference>
<evidence type="ECO:0000313" key="2">
    <source>
        <dbReference type="EMBL" id="ERG63123.1"/>
    </source>
</evidence>
<gene>
    <name evidence="2" type="ORF">L332_01470</name>
</gene>
<dbReference type="InterPro" id="IPR015424">
    <property type="entry name" value="PyrdxlP-dep_Trfase"/>
</dbReference>
<dbReference type="PANTHER" id="PTHR43586:SF21">
    <property type="entry name" value="PYRIDOXAL PHOSPHATE (PLP)-DEPENDENT ASPARTATE AMINOTRANSFERASE SUPERFAMILY"/>
    <property type="match status" value="1"/>
</dbReference>
<evidence type="ECO:0000313" key="3">
    <source>
        <dbReference type="Proteomes" id="UP000016462"/>
    </source>
</evidence>
<dbReference type="InterPro" id="IPR015422">
    <property type="entry name" value="PyrdxlP-dep_Trfase_small"/>
</dbReference>
<dbReference type="EMBL" id="ASHR01000037">
    <property type="protein sequence ID" value="ERG63123.1"/>
    <property type="molecule type" value="Genomic_DNA"/>
</dbReference>
<evidence type="ECO:0000259" key="1">
    <source>
        <dbReference type="Pfam" id="PF00266"/>
    </source>
</evidence>
<dbReference type="Gene3D" id="3.90.1150.10">
    <property type="entry name" value="Aspartate Aminotransferase, domain 1"/>
    <property type="match status" value="1"/>
</dbReference>
<sequence length="406" mass="43448">MEQTATTALDVDALRARFPSLASGIAHFDGPGGTQTPAEVGEAIARSLTGPLSNRGSSVASERNADAAVAAFRAAYSDLLAADPRGIVYGRSATQLTYDFSRTLAKQWSAGDELVVTQLDHDANVRPWLQIAERVGMAVRWLRLDPATGQLRLDELDEVVTERTRLVAVTGASNLIGSKPDLPRIAARAHEVGALVHVDGVHLAAHDAIDVAALGADLFVCSPYKFFGPHCAVLAASPGLLESLHPDKLLPSTNAVPERFELGTLPYELMAGATAAVDVIASIAGREGDRRERLLAANALIEHHERRLRERIESHVRSYDGRLTLHSVAEDRTSTLFVTFRDRDPFAVARELAGRDVLAPAGTFYAHEPFLALGTGVAAGLRMGLAPYNHDADVDRLLEGLDAALA</sequence>
<name>U1L876_9MICO</name>
<dbReference type="InterPro" id="IPR015421">
    <property type="entry name" value="PyrdxlP-dep_Trfase_major"/>
</dbReference>
<protein>
    <recommendedName>
        <fullName evidence="1">Aminotransferase class V domain-containing protein</fullName>
    </recommendedName>
</protein>
<dbReference type="InterPro" id="IPR000192">
    <property type="entry name" value="Aminotrans_V_dom"/>
</dbReference>